<keyword evidence="2" id="KW-1185">Reference proteome</keyword>
<gene>
    <name evidence="1" type="ORF">CRENPOLYSF1_150010</name>
</gene>
<evidence type="ECO:0000313" key="1">
    <source>
        <dbReference type="EMBL" id="SJM90524.1"/>
    </source>
</evidence>
<dbReference type="AlphaFoldDB" id="A0A1R4H2S6"/>
<dbReference type="Proteomes" id="UP000195667">
    <property type="component" value="Unassembled WGS sequence"/>
</dbReference>
<reference evidence="2" key="1">
    <citation type="submission" date="2017-02" db="EMBL/GenBank/DDBJ databases">
        <authorList>
            <person name="Daims H."/>
        </authorList>
    </citation>
    <scope>NUCLEOTIDE SEQUENCE [LARGE SCALE GENOMIC DNA]</scope>
</reference>
<evidence type="ECO:0000313" key="2">
    <source>
        <dbReference type="Proteomes" id="UP000195667"/>
    </source>
</evidence>
<proteinExistence type="predicted"/>
<sequence>MNTLTSFTEEEREKSRNRAREEYYREQLTIQRQLLQSVQSLRLALAQTMQREDVALAEIARLKALLGQ</sequence>
<name>A0A1R4H2S6_9GAMM</name>
<dbReference type="RefSeq" id="WP_087142567.1">
    <property type="nucleotide sequence ID" value="NZ_FUKI01000057.1"/>
</dbReference>
<accession>A0A1R4H2S6</accession>
<organism evidence="1 2">
    <name type="scientific">Crenothrix polyspora</name>
    <dbReference type="NCBI Taxonomy" id="360316"/>
    <lineage>
        <taxon>Bacteria</taxon>
        <taxon>Pseudomonadati</taxon>
        <taxon>Pseudomonadota</taxon>
        <taxon>Gammaproteobacteria</taxon>
        <taxon>Methylococcales</taxon>
        <taxon>Crenotrichaceae</taxon>
        <taxon>Crenothrix</taxon>
    </lineage>
</organism>
<protein>
    <submittedName>
        <fullName evidence="1">Uncharacterized protein</fullName>
    </submittedName>
</protein>
<dbReference type="EMBL" id="FUKI01000057">
    <property type="protein sequence ID" value="SJM90524.1"/>
    <property type="molecule type" value="Genomic_DNA"/>
</dbReference>